<dbReference type="Gene3D" id="2.40.70.10">
    <property type="entry name" value="Acid Proteases"/>
    <property type="match status" value="1"/>
</dbReference>
<dbReference type="InterPro" id="IPR005162">
    <property type="entry name" value="Retrotrans_gag_dom"/>
</dbReference>
<keyword evidence="4" id="KW-1185">Reference proteome</keyword>
<dbReference type="Pfam" id="PF00078">
    <property type="entry name" value="RVT_1"/>
    <property type="match status" value="1"/>
</dbReference>
<dbReference type="Gramene" id="C.cajan_35149.t">
    <property type="protein sequence ID" value="C.cajan_35149.t"/>
    <property type="gene ID" value="C.cajan_35149"/>
</dbReference>
<name>A0A151RJA8_CAJCA</name>
<dbReference type="PANTHER" id="PTHR24559:SF444">
    <property type="entry name" value="REVERSE TRANSCRIPTASE DOMAIN-CONTAINING PROTEIN"/>
    <property type="match status" value="1"/>
</dbReference>
<dbReference type="Pfam" id="PF17919">
    <property type="entry name" value="RT_RNaseH_2"/>
    <property type="match status" value="1"/>
</dbReference>
<dbReference type="Gene3D" id="3.10.10.10">
    <property type="entry name" value="HIV Type 1 Reverse Transcriptase, subunit A, domain 1"/>
    <property type="match status" value="1"/>
</dbReference>
<evidence type="ECO:0000256" key="1">
    <source>
        <dbReference type="SAM" id="MobiDB-lite"/>
    </source>
</evidence>
<dbReference type="InterPro" id="IPR000477">
    <property type="entry name" value="RT_dom"/>
</dbReference>
<reference evidence="3" key="1">
    <citation type="journal article" date="2012" name="Nat. Biotechnol.">
        <title>Draft genome sequence of pigeonpea (Cajanus cajan), an orphan legume crop of resource-poor farmers.</title>
        <authorList>
            <person name="Varshney R.K."/>
            <person name="Chen W."/>
            <person name="Li Y."/>
            <person name="Bharti A.K."/>
            <person name="Saxena R.K."/>
            <person name="Schlueter J.A."/>
            <person name="Donoghue M.T."/>
            <person name="Azam S."/>
            <person name="Fan G."/>
            <person name="Whaley A.M."/>
            <person name="Farmer A.D."/>
            <person name="Sheridan J."/>
            <person name="Iwata A."/>
            <person name="Tuteja R."/>
            <person name="Penmetsa R.V."/>
            <person name="Wu W."/>
            <person name="Upadhyaya H.D."/>
            <person name="Yang S.P."/>
            <person name="Shah T."/>
            <person name="Saxena K.B."/>
            <person name="Michael T."/>
            <person name="McCombie W.R."/>
            <person name="Yang B."/>
            <person name="Zhang G."/>
            <person name="Yang H."/>
            <person name="Wang J."/>
            <person name="Spillane C."/>
            <person name="Cook D.R."/>
            <person name="May G.D."/>
            <person name="Xu X."/>
            <person name="Jackson S.A."/>
        </authorList>
    </citation>
    <scope>NUCLEOTIDE SEQUENCE [LARGE SCALE GENOMIC DNA]</scope>
</reference>
<dbReference type="Pfam" id="PF08284">
    <property type="entry name" value="RVP_2"/>
    <property type="match status" value="1"/>
</dbReference>
<evidence type="ECO:0000313" key="4">
    <source>
        <dbReference type="Proteomes" id="UP000075243"/>
    </source>
</evidence>
<dbReference type="CDD" id="cd00303">
    <property type="entry name" value="retropepsin_like"/>
    <property type="match status" value="1"/>
</dbReference>
<dbReference type="InterPro" id="IPR053134">
    <property type="entry name" value="RNA-dir_DNA_polymerase"/>
</dbReference>
<dbReference type="InterPro" id="IPR043502">
    <property type="entry name" value="DNA/RNA_pol_sf"/>
</dbReference>
<sequence length="894" mass="100087">MLSKLSLFQDSITTQFHEVGLLLSALEHHSPTSSPSPLPINNLDSSSSQCHFLKLDVPRFDGSDALGWIFKITQFFEYHNTPEEECITVASFYLDGSALAWFQWMYRNGQIHSWNQMLQALENRFAPTAFDNPRGKLFKLTQSFSVTSYLTEFESLANRIVGLQPSFLLSCFISGLKPELRRDVIAHQPSSLSQAVGYARLHEEKLFDSSRTHRPSQSPRWSAPPVSRTFSPLSPSPPPKSLPPLLPPPPPKTRFKQLTEAEMADKREKGLCFNCDQKFSRNHRCLARYFLLIVDEDESPPPDSDGGSDLGAGSDPKLVEELLDLSPDSAQLSLNALSGSGTPETLRIVGLLAQYQVRVLVDGGSTHNFIQLKVAHLLGLPRQSTAPLKVLVGSGEKLACDQFCPRVALIIQGHEFIAMVKFIIVQANTSYNILLGRPSLNTLGAIVSTPHLAMKFPSSKGNILIIHADQKAARECYFASLRVPPAEEKQAKLRVHAITPSPESTSPFTYIGIRLSDIERLELSKVIASNKDLFAWKPSDMPGIDPNFMCHKLSICSAAKLVAQRKRKMGTERKTVVEAEVAKLLQACFIREVHYTTWLANVVMVKKPNGKWRMCTDYTNLNKACPKDAYPLPNIDRLVDGAAGHRLLTFLDAYSGYNQIRMHPQDEEKTTFITDSANYYYWVMLFGLKNAGATYQRLMDKIFRHQIGKNLEVYVDDMVVKSDDLCTHKSDLVEVFKQLRKHDMRLNPEKCVFGIAGGKFLGFMLSARGIEANPDKCQSVIGMRSPHNIKEVQVLSGRLTSLSRFLPCLAETAKPIIGLLKKASRFVWTTECEESFISLKHRLGIPPILSKPDPSLDMIVYLCVSNEAISVVLVQEKESQKPVYFVSRMLQDAE</sequence>
<dbReference type="Gene3D" id="3.30.70.270">
    <property type="match status" value="2"/>
</dbReference>
<dbReference type="InterPro" id="IPR021109">
    <property type="entry name" value="Peptidase_aspartic_dom_sf"/>
</dbReference>
<protein>
    <submittedName>
        <fullName evidence="3">Retrovirus-related Pol polyprotein from transposon 297 family</fullName>
    </submittedName>
</protein>
<accession>A0A151RJA8</accession>
<dbReference type="AlphaFoldDB" id="A0A151RJA8"/>
<dbReference type="InterPro" id="IPR043128">
    <property type="entry name" value="Rev_trsase/Diguanyl_cyclase"/>
</dbReference>
<evidence type="ECO:0000313" key="3">
    <source>
        <dbReference type="EMBL" id="KYP42639.1"/>
    </source>
</evidence>
<feature type="domain" description="Reverse transcriptase" evidence="2">
    <location>
        <begin position="586"/>
        <end position="765"/>
    </location>
</feature>
<dbReference type="Pfam" id="PF03732">
    <property type="entry name" value="Retrotrans_gag"/>
    <property type="match status" value="1"/>
</dbReference>
<dbReference type="InterPro" id="IPR041577">
    <property type="entry name" value="RT_RNaseH_2"/>
</dbReference>
<dbReference type="CDD" id="cd01647">
    <property type="entry name" value="RT_LTR"/>
    <property type="match status" value="1"/>
</dbReference>
<dbReference type="SUPFAM" id="SSF50630">
    <property type="entry name" value="Acid proteases"/>
    <property type="match status" value="1"/>
</dbReference>
<dbReference type="EMBL" id="KQ483708">
    <property type="protein sequence ID" value="KYP42639.1"/>
    <property type="molecule type" value="Genomic_DNA"/>
</dbReference>
<feature type="compositionally biased region" description="Pro residues" evidence="1">
    <location>
        <begin position="234"/>
        <end position="252"/>
    </location>
</feature>
<dbReference type="SUPFAM" id="SSF56672">
    <property type="entry name" value="DNA/RNA polymerases"/>
    <property type="match status" value="1"/>
</dbReference>
<dbReference type="Proteomes" id="UP000075243">
    <property type="component" value="Unassembled WGS sequence"/>
</dbReference>
<organism evidence="3 4">
    <name type="scientific">Cajanus cajan</name>
    <name type="common">Pigeon pea</name>
    <name type="synonym">Cajanus indicus</name>
    <dbReference type="NCBI Taxonomy" id="3821"/>
    <lineage>
        <taxon>Eukaryota</taxon>
        <taxon>Viridiplantae</taxon>
        <taxon>Streptophyta</taxon>
        <taxon>Embryophyta</taxon>
        <taxon>Tracheophyta</taxon>
        <taxon>Spermatophyta</taxon>
        <taxon>Magnoliopsida</taxon>
        <taxon>eudicotyledons</taxon>
        <taxon>Gunneridae</taxon>
        <taxon>Pentapetalae</taxon>
        <taxon>rosids</taxon>
        <taxon>fabids</taxon>
        <taxon>Fabales</taxon>
        <taxon>Fabaceae</taxon>
        <taxon>Papilionoideae</taxon>
        <taxon>50 kb inversion clade</taxon>
        <taxon>NPAAA clade</taxon>
        <taxon>indigoferoid/millettioid clade</taxon>
        <taxon>Phaseoleae</taxon>
        <taxon>Cajanus</taxon>
    </lineage>
</organism>
<feature type="region of interest" description="Disordered" evidence="1">
    <location>
        <begin position="207"/>
        <end position="254"/>
    </location>
</feature>
<gene>
    <name evidence="3" type="ORF">KK1_035969</name>
</gene>
<dbReference type="PANTHER" id="PTHR24559">
    <property type="entry name" value="TRANSPOSON TY3-I GAG-POL POLYPROTEIN"/>
    <property type="match status" value="1"/>
</dbReference>
<proteinExistence type="predicted"/>
<dbReference type="PROSITE" id="PS50878">
    <property type="entry name" value="RT_POL"/>
    <property type="match status" value="1"/>
</dbReference>
<evidence type="ECO:0000259" key="2">
    <source>
        <dbReference type="PROSITE" id="PS50878"/>
    </source>
</evidence>